<sequence>YQSRFRSQSALTQSQYGENKIVPESCLRHTNFESTRRHHTTKALPKPEILGWQKRYQQHVQLFLLTGTYNVQCEYRFVNNGAKKCCWLLECTDSRLQRKTGDTGNGLAIVAICCSQTVVVSDWGVMLPSRDKQEQYFVVPRDARKIFPSITR</sequence>
<accession>A0A915KHE9</accession>
<reference evidence="2" key="1">
    <citation type="submission" date="2022-11" db="UniProtKB">
        <authorList>
            <consortium name="WormBaseParasite"/>
        </authorList>
    </citation>
    <scope>IDENTIFICATION</scope>
</reference>
<organism evidence="1 2">
    <name type="scientific">Romanomermis culicivorax</name>
    <name type="common">Nematode worm</name>
    <dbReference type="NCBI Taxonomy" id="13658"/>
    <lineage>
        <taxon>Eukaryota</taxon>
        <taxon>Metazoa</taxon>
        <taxon>Ecdysozoa</taxon>
        <taxon>Nematoda</taxon>
        <taxon>Enoplea</taxon>
        <taxon>Dorylaimia</taxon>
        <taxon>Mermithida</taxon>
        <taxon>Mermithoidea</taxon>
        <taxon>Mermithidae</taxon>
        <taxon>Romanomermis</taxon>
    </lineage>
</organism>
<keyword evidence="1" id="KW-1185">Reference proteome</keyword>
<protein>
    <submittedName>
        <fullName evidence="2">Uncharacterized protein</fullName>
    </submittedName>
</protein>
<proteinExistence type="predicted"/>
<dbReference type="AlphaFoldDB" id="A0A915KHE9"/>
<evidence type="ECO:0000313" key="1">
    <source>
        <dbReference type="Proteomes" id="UP000887565"/>
    </source>
</evidence>
<name>A0A915KHE9_ROMCU</name>
<evidence type="ECO:0000313" key="2">
    <source>
        <dbReference type="WBParaSite" id="nRc.2.0.1.t38258-RA"/>
    </source>
</evidence>
<dbReference type="Proteomes" id="UP000887565">
    <property type="component" value="Unplaced"/>
</dbReference>
<dbReference type="WBParaSite" id="nRc.2.0.1.t38258-RA">
    <property type="protein sequence ID" value="nRc.2.0.1.t38258-RA"/>
    <property type="gene ID" value="nRc.2.0.1.g38258"/>
</dbReference>